<name>D2XA26_GBMV</name>
<dbReference type="KEGG" id="vg:8746248"/>
<proteinExistence type="predicted"/>
<accession>D2XA26</accession>
<sequence>MTSPEDTHREFAMFLWIEEREKSSRLREYMRIFLSKQPPLSGREEETLRETAQRMSFEQKRKEKFLREQRKRR</sequence>
<feature type="region of interest" description="Disordered" evidence="1">
    <location>
        <begin position="40"/>
        <end position="73"/>
    </location>
</feature>
<feature type="compositionally biased region" description="Basic and acidic residues" evidence="1">
    <location>
        <begin position="42"/>
        <end position="73"/>
    </location>
</feature>
<protein>
    <submittedName>
        <fullName evidence="2">Uncharacterized protein</fullName>
    </submittedName>
</protein>
<dbReference type="GeneID" id="8746248"/>
<dbReference type="Proteomes" id="UP000029780">
    <property type="component" value="Segment"/>
</dbReference>
<dbReference type="RefSeq" id="YP_003406765.1">
    <property type="nucleotide sequence ID" value="NC_013756.1"/>
</dbReference>
<organism evidence="2 3">
    <name type="scientific">Marseillevirus marseillevirus</name>
    <name type="common">GBM</name>
    <dbReference type="NCBI Taxonomy" id="694581"/>
    <lineage>
        <taxon>Viruses</taxon>
        <taxon>Varidnaviria</taxon>
        <taxon>Bamfordvirae</taxon>
        <taxon>Nucleocytoviricota</taxon>
        <taxon>Megaviricetes</taxon>
        <taxon>Pimascovirales</taxon>
        <taxon>Pimascovirales incertae sedis</taxon>
        <taxon>Marseilleviridae</taxon>
        <taxon>Marseillevirus</taxon>
        <taxon>Marseillevirus massiliense</taxon>
    </lineage>
</organism>
<evidence type="ECO:0000313" key="2">
    <source>
        <dbReference type="EMBL" id="ADB03803.1"/>
    </source>
</evidence>
<dbReference type="EMBL" id="GU071086">
    <property type="protein sequence ID" value="ADB03803.1"/>
    <property type="molecule type" value="Genomic_DNA"/>
</dbReference>
<gene>
    <name evidence="2" type="ORF">MAR_ORF010</name>
</gene>
<reference evidence="2 3" key="1">
    <citation type="journal article" date="2009" name="Proc. Natl. Acad. Sci. U.S.A.">
        <title>Giant Marseillevirus highlights the role of amoebae as a melting pot in emergence of chimeric microorganisms.</title>
        <authorList>
            <person name="Boyer M."/>
            <person name="Yutin N."/>
            <person name="Pagnier I."/>
            <person name="Barrassi L."/>
            <person name="Fournous G."/>
            <person name="Espinosa L."/>
            <person name="Robert C."/>
            <person name="Azza S."/>
            <person name="Sun S."/>
            <person name="Rossmann M.G."/>
            <person name="Suzan-Monti M."/>
            <person name="La Scola B."/>
            <person name="Koonin E.V."/>
            <person name="Raoult D."/>
        </authorList>
    </citation>
    <scope>NUCLEOTIDE SEQUENCE [LARGE SCALE GENOMIC DNA]</scope>
    <source>
        <strain evidence="2 3">T19</strain>
    </source>
</reference>
<organismHost>
    <name type="scientific">Acanthamoeba</name>
    <dbReference type="NCBI Taxonomy" id="5754"/>
</organismHost>
<keyword evidence="3" id="KW-1185">Reference proteome</keyword>
<evidence type="ECO:0000313" key="3">
    <source>
        <dbReference type="Proteomes" id="UP000029780"/>
    </source>
</evidence>
<evidence type="ECO:0000256" key="1">
    <source>
        <dbReference type="SAM" id="MobiDB-lite"/>
    </source>
</evidence>